<name>A0AAV3T4C1_9EURY</name>
<reference evidence="1 2" key="1">
    <citation type="journal article" date="2019" name="Int. J. Syst. Evol. Microbiol.">
        <title>The Global Catalogue of Microorganisms (GCM) 10K type strain sequencing project: providing services to taxonomists for standard genome sequencing and annotation.</title>
        <authorList>
            <consortium name="The Broad Institute Genomics Platform"/>
            <consortium name="The Broad Institute Genome Sequencing Center for Infectious Disease"/>
            <person name="Wu L."/>
            <person name="Ma J."/>
        </authorList>
    </citation>
    <scope>NUCLEOTIDE SEQUENCE [LARGE SCALE GENOMIC DNA]</scope>
    <source>
        <strain evidence="1 2">JCM 16328</strain>
    </source>
</reference>
<organism evidence="1 2">
    <name type="scientific">Natronoarchaeum mannanilyticum</name>
    <dbReference type="NCBI Taxonomy" id="926360"/>
    <lineage>
        <taxon>Archaea</taxon>
        <taxon>Methanobacteriati</taxon>
        <taxon>Methanobacteriota</taxon>
        <taxon>Stenosarchaea group</taxon>
        <taxon>Halobacteria</taxon>
        <taxon>Halobacteriales</taxon>
        <taxon>Natronoarchaeaceae</taxon>
    </lineage>
</organism>
<evidence type="ECO:0000313" key="1">
    <source>
        <dbReference type="EMBL" id="GAA0662015.1"/>
    </source>
</evidence>
<dbReference type="Proteomes" id="UP001500420">
    <property type="component" value="Unassembled WGS sequence"/>
</dbReference>
<dbReference type="AlphaFoldDB" id="A0AAV3T4C1"/>
<dbReference type="EMBL" id="BAAADV010000001">
    <property type="protein sequence ID" value="GAA0662015.1"/>
    <property type="molecule type" value="Genomic_DNA"/>
</dbReference>
<sequence length="65" mass="7198">MPKRITKTTSFRPNFELVCESISFVTASTCEEYVAVWRAGSKTVFEVRLDADSVTGPDAVLTLPE</sequence>
<proteinExistence type="predicted"/>
<comment type="caution">
    <text evidence="1">The sequence shown here is derived from an EMBL/GenBank/DDBJ whole genome shotgun (WGS) entry which is preliminary data.</text>
</comment>
<keyword evidence="2" id="KW-1185">Reference proteome</keyword>
<accession>A0AAV3T4C1</accession>
<evidence type="ECO:0000313" key="2">
    <source>
        <dbReference type="Proteomes" id="UP001500420"/>
    </source>
</evidence>
<gene>
    <name evidence="1" type="ORF">GCM10009020_02970</name>
</gene>
<protein>
    <submittedName>
        <fullName evidence="1">Uncharacterized protein</fullName>
    </submittedName>
</protein>